<protein>
    <recommendedName>
        <fullName evidence="10">Anaphase-promoting complex subunit 1</fullName>
    </recommendedName>
</protein>
<dbReference type="GO" id="GO:0005680">
    <property type="term" value="C:anaphase-promoting complex"/>
    <property type="evidence" value="ECO:0007669"/>
    <property type="project" value="InterPro"/>
</dbReference>
<dbReference type="GO" id="GO:0051301">
    <property type="term" value="P:cell division"/>
    <property type="evidence" value="ECO:0007669"/>
    <property type="project" value="UniProtKB-KW"/>
</dbReference>
<dbReference type="RefSeq" id="XP_060456044.1">
    <property type="nucleotide sequence ID" value="XM_060599340.1"/>
</dbReference>
<reference evidence="8" key="1">
    <citation type="journal article" date="2023" name="BMC Genomics">
        <title>Chromosome-level genome assemblies of Cutaneotrichosporon spp. (Trichosporonales, Basidiomycota) reveal imbalanced evolution between nucleotide sequences and chromosome synteny.</title>
        <authorList>
            <person name="Kobayashi Y."/>
            <person name="Kayamori A."/>
            <person name="Aoki K."/>
            <person name="Shiwa Y."/>
            <person name="Matsutani M."/>
            <person name="Fujita N."/>
            <person name="Sugita T."/>
            <person name="Iwasaki W."/>
            <person name="Tanaka N."/>
            <person name="Takashima M."/>
        </authorList>
    </citation>
    <scope>NUCLEOTIDE SEQUENCE</scope>
    <source>
        <strain evidence="8">HIS019</strain>
    </source>
</reference>
<evidence type="ECO:0000256" key="1">
    <source>
        <dbReference type="ARBA" id="ARBA00010547"/>
    </source>
</evidence>
<feature type="domain" description="Anaphase-promoting complex subunit 1 C-terminal" evidence="7">
    <location>
        <begin position="1647"/>
        <end position="1753"/>
    </location>
</feature>
<evidence type="ECO:0008006" key="10">
    <source>
        <dbReference type="Google" id="ProtNLM"/>
    </source>
</evidence>
<dbReference type="Gene3D" id="1.25.10.10">
    <property type="entry name" value="Leucine-rich Repeat Variant"/>
    <property type="match status" value="2"/>
</dbReference>
<dbReference type="InterPro" id="IPR011989">
    <property type="entry name" value="ARM-like"/>
</dbReference>
<proteinExistence type="inferred from homology"/>
<dbReference type="GO" id="GO:0070979">
    <property type="term" value="P:protein K11-linked ubiquitination"/>
    <property type="evidence" value="ECO:0007669"/>
    <property type="project" value="TreeGrafter"/>
</dbReference>
<evidence type="ECO:0000256" key="3">
    <source>
        <dbReference type="ARBA" id="ARBA00022776"/>
    </source>
</evidence>
<keyword evidence="4" id="KW-0131">Cell cycle</keyword>
<evidence type="ECO:0000259" key="7">
    <source>
        <dbReference type="Pfam" id="PF18122"/>
    </source>
</evidence>
<gene>
    <name evidence="8" type="primary">APC1</name>
    <name evidence="8" type="ORF">CcaverHIS019_0308490</name>
</gene>
<sequence>MLQATVLGTGTSAATTFYTQSDSPARSFLAQPRSLDPSSKPSGRYDGTSYGDERLTWSGPEVTWTRGVELIRRFNYSYLGQDVSCATLAWFHTPEEAWVASNPHGGEARPTPKSRPAEGTFGPFHTSADARWMARTKRAHRPQVGLQRAVVVVLQRQMVVHLATGEKHFRYLSFPVESIWALPSGGVFLQRRVERLRTTPRLSLDGDTSLDSLSLKLEANKGRDAESPRLFSVTGMWDEPLKVGEAVLDGQRLVGQPSYLKASVTVLLVTPDPYPLVVAWDADESKVVVFRYTTVMEEVEDDAVDRRASTATRLRPHELMKQANARRGRPSGVGRRSSAAATELFERPRRRSRLSEEPFPPPDVPGAFSTRLSFGGGHEPKLRRVSTASMMREDINPFGDRDRVLDIVAEDLFDTTMVHGLGGEKQLNNRRSDIVMDRIWGWRPPTSIINPATIRVFLSENRSSASVFLNVLIPAANGHKGLFIFHVEQARPAHYVFSEVRMVKCLAAAPVLATRAHVYDTLAVDLEGAAWILTPSGGKLSVTIPQVPADLDVANQFASRLGLAVGPLRLVDLVEPSGMNVTAVYNDGERVRISTDITLPKGLCRRAMEALSYALAPEVYAELFEAYLGRTLGVKSGLEQWRVLADVILSKCGIGAAAPTPVTTDPTLLRLARRLGRKPPTMAEPQSVGPAACAPEIILALHLVAQDCRLASTTEPDLLLIAPVLAQLTAAVGRRDWLDYWARLMPSSIEGVRFSTPPTAIDTSLLDLFPEPPDVVSYLSRSTVMKTCPFPIPQSAFTHSSPLGSVRPCLQTERITEIYSRLSPGMTGSSIGSACQQRGLAVIHYMLDNGLDEKWFADVPFGVAMPAAELFRIVQQHPPVDASPAVYSFIGRTDLTMLSSTKSFSILELPMGAEEDDEKKTIGNIMKSVHHPGAKHAHFSALPHVRFGSDKRKEEVERIMQTTQTRTVPIEDPKGLNEQDIQTNYQNYVNMLAQRTFAVTVGQGMWQFASRSAPMGSTWHIPPFDLSVKIVPANQVMHPQIAEGVEWPHFHHAVAAALSISPDSKGIDASWVLYNRPSTINAEHGGFLLGLGLTGHLRKFGSKETFAYLHLRHEKTTVGTLLGMAASFAGSQDPMVTSQISLHSNALLPPGAMELNGSPLVQSTALLSIGLVYAGSKHLHMADTTLREISRTQMAGVDSFTENREAYSFSASMGFGLVMLGRGGKTPSAVENEMLQELMRCIYGNAPDVKYDAASRKGPHVDPTETSPGATLALGLMYLRTGRKDVADMLEIPQTELSLESVRPDQLLIRTYARAMIMWDDIRGTVDWVNAQLPSFIDHNVHKLTYGLLDLNTELAYFNIVAGACLAIGVRFAGRPPETAHTVLMNFFAVLGKAAAGQSMTYEARIRRNASRQALNTVTLALATLMSGTGELNVMRRLRVSHGQEGVGVTYGSHMAMHMALGLLFLGKGYYSLGNSNIAIAGLSIAFFPRFLSNVNDNRAYPQLFRHLWALAVEPRCLICRDVDTRETITLPIKIKLKGRREPQGHISPTPVAPFSSLDTIYVDSVRYWPIRYDLSKPRYRDHLVRTRTIWVKRRAAFLDYAADPKGYRSLFVRTGVTSSYDMHHDFLSAASPLYPEPEALSDLFAAHSNDVAVHAVGRWFTGPSTLEKFIRNVMFECVALDKGALFPVYVGIYLALAGDDGLRLARAAQVAFLIRFYRPTVFDKDYANHTPGERRHPILRQTFLHALKRRLTVPRPDDAWAYFDSGEWPSTKAETLALYLAGRYVPPVRMLQALRGLVSNSSGAERDMLEFKARAVADKYAALVAAQYDEGEGAADVPQWKLDSVQDVVGMYAA</sequence>
<evidence type="ECO:0000313" key="9">
    <source>
        <dbReference type="Proteomes" id="UP001233271"/>
    </source>
</evidence>
<name>A0AA48I6T7_9TREE</name>
<dbReference type="PANTHER" id="PTHR12827">
    <property type="entry name" value="MEIOTIC CHECKPOINT REGULATOR TSG24 FAMILY MEMBER"/>
    <property type="match status" value="1"/>
</dbReference>
<feature type="compositionally biased region" description="Low complexity" evidence="5">
    <location>
        <begin position="330"/>
        <end position="343"/>
    </location>
</feature>
<comment type="similarity">
    <text evidence="1">Belongs to the APC1 family.</text>
</comment>
<evidence type="ECO:0000313" key="8">
    <source>
        <dbReference type="EMBL" id="BEI90779.1"/>
    </source>
</evidence>
<organism evidence="8 9">
    <name type="scientific">Cutaneotrichosporon cavernicola</name>
    <dbReference type="NCBI Taxonomy" id="279322"/>
    <lineage>
        <taxon>Eukaryota</taxon>
        <taxon>Fungi</taxon>
        <taxon>Dikarya</taxon>
        <taxon>Basidiomycota</taxon>
        <taxon>Agaricomycotina</taxon>
        <taxon>Tremellomycetes</taxon>
        <taxon>Trichosporonales</taxon>
        <taxon>Trichosporonaceae</taxon>
        <taxon>Cutaneotrichosporon</taxon>
    </lineage>
</organism>
<dbReference type="GO" id="GO:0060090">
    <property type="term" value="F:molecular adaptor activity"/>
    <property type="evidence" value="ECO:0007669"/>
    <property type="project" value="TreeGrafter"/>
</dbReference>
<dbReference type="InterPro" id="IPR024990">
    <property type="entry name" value="Apc1"/>
</dbReference>
<keyword evidence="9" id="KW-1185">Reference proteome</keyword>
<accession>A0AA48I6T7</accession>
<dbReference type="EMBL" id="AP028214">
    <property type="protein sequence ID" value="BEI90779.1"/>
    <property type="molecule type" value="Genomic_DNA"/>
</dbReference>
<dbReference type="Pfam" id="PF12859">
    <property type="entry name" value="ANAPC1"/>
    <property type="match status" value="1"/>
</dbReference>
<feature type="domain" description="Anaphase-promoting complex subunit 1 N-terminal" evidence="6">
    <location>
        <begin position="47"/>
        <end position="339"/>
    </location>
</feature>
<evidence type="ECO:0000256" key="5">
    <source>
        <dbReference type="SAM" id="MobiDB-lite"/>
    </source>
</evidence>
<keyword evidence="2" id="KW-0132">Cell division</keyword>
<dbReference type="PANTHER" id="PTHR12827:SF3">
    <property type="entry name" value="ANAPHASE-PROMOTING COMPLEX SUBUNIT 1"/>
    <property type="match status" value="1"/>
</dbReference>
<dbReference type="GO" id="GO:0031145">
    <property type="term" value="P:anaphase-promoting complex-dependent catabolic process"/>
    <property type="evidence" value="ECO:0007669"/>
    <property type="project" value="TreeGrafter"/>
</dbReference>
<dbReference type="KEGG" id="ccac:CcaHIS019_0308490"/>
<keyword evidence="3" id="KW-0498">Mitosis</keyword>
<dbReference type="InterPro" id="IPR041221">
    <property type="entry name" value="APC1_C"/>
</dbReference>
<dbReference type="Proteomes" id="UP001233271">
    <property type="component" value="Chromosome 3"/>
</dbReference>
<dbReference type="GeneID" id="85494649"/>
<evidence type="ECO:0000259" key="6">
    <source>
        <dbReference type="Pfam" id="PF12859"/>
    </source>
</evidence>
<evidence type="ECO:0000256" key="2">
    <source>
        <dbReference type="ARBA" id="ARBA00022618"/>
    </source>
</evidence>
<evidence type="ECO:0000256" key="4">
    <source>
        <dbReference type="ARBA" id="ARBA00023306"/>
    </source>
</evidence>
<feature type="region of interest" description="Disordered" evidence="5">
    <location>
        <begin position="320"/>
        <end position="380"/>
    </location>
</feature>
<dbReference type="InterPro" id="IPR049255">
    <property type="entry name" value="Apc1_N"/>
</dbReference>
<feature type="region of interest" description="Disordered" evidence="5">
    <location>
        <begin position="101"/>
        <end position="125"/>
    </location>
</feature>
<dbReference type="Pfam" id="PF18122">
    <property type="entry name" value="APC1_C"/>
    <property type="match status" value="1"/>
</dbReference>
<dbReference type="GO" id="GO:0007091">
    <property type="term" value="P:metaphase/anaphase transition of mitotic cell cycle"/>
    <property type="evidence" value="ECO:0007669"/>
    <property type="project" value="TreeGrafter"/>
</dbReference>
<feature type="region of interest" description="Disordered" evidence="5">
    <location>
        <begin position="28"/>
        <end position="51"/>
    </location>
</feature>